<dbReference type="Gene3D" id="3.40.50.150">
    <property type="entry name" value="Vaccinia Virus protein VP39"/>
    <property type="match status" value="1"/>
</dbReference>
<name>A0A9N8DAM9_9STRA</name>
<keyword evidence="1" id="KW-0732">Signal</keyword>
<dbReference type="OrthoDB" id="44160at2759"/>
<proteinExistence type="predicted"/>
<reference evidence="2" key="1">
    <citation type="submission" date="2020-06" db="EMBL/GenBank/DDBJ databases">
        <authorList>
            <consortium name="Plant Systems Biology data submission"/>
        </authorList>
    </citation>
    <scope>NUCLEOTIDE SEQUENCE</scope>
    <source>
        <strain evidence="2">D6</strain>
    </source>
</reference>
<feature type="chain" id="PRO_5040256355" evidence="1">
    <location>
        <begin position="24"/>
        <end position="318"/>
    </location>
</feature>
<dbReference type="SUPFAM" id="SSF53335">
    <property type="entry name" value="S-adenosyl-L-methionine-dependent methyltransferases"/>
    <property type="match status" value="1"/>
</dbReference>
<comment type="caution">
    <text evidence="2">The sequence shown here is derived from an EMBL/GenBank/DDBJ whole genome shotgun (WGS) entry which is preliminary data.</text>
</comment>
<dbReference type="Proteomes" id="UP001153069">
    <property type="component" value="Unassembled WGS sequence"/>
</dbReference>
<evidence type="ECO:0000256" key="1">
    <source>
        <dbReference type="SAM" id="SignalP"/>
    </source>
</evidence>
<evidence type="ECO:0000313" key="3">
    <source>
        <dbReference type="Proteomes" id="UP001153069"/>
    </source>
</evidence>
<gene>
    <name evidence="2" type="ORF">SEMRO_2_G001950.1</name>
</gene>
<feature type="signal peptide" evidence="1">
    <location>
        <begin position="1"/>
        <end position="23"/>
    </location>
</feature>
<accession>A0A9N8DAM9</accession>
<protein>
    <submittedName>
        <fullName evidence="2">Uncharacterized protein</fullName>
    </submittedName>
</protein>
<evidence type="ECO:0000313" key="2">
    <source>
        <dbReference type="EMBL" id="CAB9496219.1"/>
    </source>
</evidence>
<dbReference type="InterPro" id="IPR029063">
    <property type="entry name" value="SAM-dependent_MTases_sf"/>
</dbReference>
<dbReference type="Pfam" id="PF13489">
    <property type="entry name" value="Methyltransf_23"/>
    <property type="match status" value="1"/>
</dbReference>
<dbReference type="AlphaFoldDB" id="A0A9N8DAM9"/>
<dbReference type="EMBL" id="CAICTM010000002">
    <property type="protein sequence ID" value="CAB9496219.1"/>
    <property type="molecule type" value="Genomic_DNA"/>
</dbReference>
<keyword evidence="3" id="KW-1185">Reference proteome</keyword>
<organism evidence="2 3">
    <name type="scientific">Seminavis robusta</name>
    <dbReference type="NCBI Taxonomy" id="568900"/>
    <lineage>
        <taxon>Eukaryota</taxon>
        <taxon>Sar</taxon>
        <taxon>Stramenopiles</taxon>
        <taxon>Ochrophyta</taxon>
        <taxon>Bacillariophyta</taxon>
        <taxon>Bacillariophyceae</taxon>
        <taxon>Bacillariophycidae</taxon>
        <taxon>Naviculales</taxon>
        <taxon>Naviculaceae</taxon>
        <taxon>Seminavis</taxon>
    </lineage>
</organism>
<sequence>MMTRLPLFLLCCLVILVLILTEAVEEPQKRGISLPKGVGEYDEHFFNDHEMLRPIFDALVTEMYKLLPRGKRLSSVLDVGCGTGYLVEAWRSETPLSKSYCVEGSSNAAPHWPAIFARRYYQTLDLQAPTAVQQIPKTDVVTSFEVAEHLPPSHADRFIQLLVHHSPAMVFFGAATPDQDQGKNPSHVNENTLGYWIDQFRHQQYIIDFEGTAFFRYNLLKNPVYVQYFGQAWWYVKNALIFVPQRNQTDVDQAIIHHPEEINLLSPNFLDIGKGRLEHLWKRDWTEFATLFYQEQDKAAKRIILQKQQEYDDGDDEL</sequence>